<dbReference type="InterPro" id="IPR018490">
    <property type="entry name" value="cNMP-bd_dom_sf"/>
</dbReference>
<dbReference type="Gene3D" id="2.60.120.10">
    <property type="entry name" value="Jelly Rolls"/>
    <property type="match status" value="1"/>
</dbReference>
<dbReference type="Pfam" id="PF00027">
    <property type="entry name" value="cNMP_binding"/>
    <property type="match status" value="1"/>
</dbReference>
<protein>
    <submittedName>
        <fullName evidence="5">Thioredoxin reductase (NADPH)</fullName>
    </submittedName>
</protein>
<dbReference type="EMBL" id="FZOD01000025">
    <property type="protein sequence ID" value="SNT12390.1"/>
    <property type="molecule type" value="Genomic_DNA"/>
</dbReference>
<evidence type="ECO:0000259" key="4">
    <source>
        <dbReference type="PROSITE" id="PS50042"/>
    </source>
</evidence>
<evidence type="ECO:0000313" key="5">
    <source>
        <dbReference type="EMBL" id="SNT12390.1"/>
    </source>
</evidence>
<dbReference type="PRINTS" id="PR00368">
    <property type="entry name" value="FADPNR"/>
</dbReference>
<proteinExistence type="predicted"/>
<dbReference type="AlphaFoldDB" id="A0A239K313"/>
<dbReference type="InterPro" id="IPR000595">
    <property type="entry name" value="cNMP-bd_dom"/>
</dbReference>
<evidence type="ECO:0000256" key="1">
    <source>
        <dbReference type="ARBA" id="ARBA00022630"/>
    </source>
</evidence>
<dbReference type="PANTHER" id="PTHR48105">
    <property type="entry name" value="THIOREDOXIN REDUCTASE 1-RELATED-RELATED"/>
    <property type="match status" value="1"/>
</dbReference>
<dbReference type="SMART" id="SM00100">
    <property type="entry name" value="cNMP"/>
    <property type="match status" value="1"/>
</dbReference>
<dbReference type="CDD" id="cd00038">
    <property type="entry name" value="CAP_ED"/>
    <property type="match status" value="1"/>
</dbReference>
<feature type="domain" description="Cyclic nucleotide-binding" evidence="4">
    <location>
        <begin position="13"/>
        <end position="128"/>
    </location>
</feature>
<keyword evidence="1" id="KW-0285">Flavoprotein</keyword>
<gene>
    <name evidence="5" type="ORF">SAMN05216276_102566</name>
</gene>
<comment type="catalytic activity">
    <reaction evidence="3">
        <text>[thioredoxin]-dithiol + NADP(+) = [thioredoxin]-disulfide + NADPH + H(+)</text>
        <dbReference type="Rhea" id="RHEA:20345"/>
        <dbReference type="Rhea" id="RHEA-COMP:10698"/>
        <dbReference type="Rhea" id="RHEA-COMP:10700"/>
        <dbReference type="ChEBI" id="CHEBI:15378"/>
        <dbReference type="ChEBI" id="CHEBI:29950"/>
        <dbReference type="ChEBI" id="CHEBI:50058"/>
        <dbReference type="ChEBI" id="CHEBI:57783"/>
        <dbReference type="ChEBI" id="CHEBI:58349"/>
        <dbReference type="EC" id="1.8.1.9"/>
    </reaction>
</comment>
<dbReference type="Proteomes" id="UP000198282">
    <property type="component" value="Unassembled WGS sequence"/>
</dbReference>
<dbReference type="Pfam" id="PF07992">
    <property type="entry name" value="Pyr_redox_2"/>
    <property type="match status" value="1"/>
</dbReference>
<dbReference type="Gene3D" id="3.50.50.60">
    <property type="entry name" value="FAD/NAD(P)-binding domain"/>
    <property type="match status" value="2"/>
</dbReference>
<dbReference type="OrthoDB" id="109585at2"/>
<dbReference type="InterPro" id="IPR018488">
    <property type="entry name" value="cNMP-bd_CS"/>
</dbReference>
<reference evidence="5 6" key="1">
    <citation type="submission" date="2017-06" db="EMBL/GenBank/DDBJ databases">
        <authorList>
            <person name="Kim H.J."/>
            <person name="Triplett B.A."/>
        </authorList>
    </citation>
    <scope>NUCLEOTIDE SEQUENCE [LARGE SCALE GENOMIC DNA]</scope>
    <source>
        <strain evidence="5 6">CGMCC 4.2132</strain>
    </source>
</reference>
<dbReference type="PRINTS" id="PR00469">
    <property type="entry name" value="PNDRDTASEII"/>
</dbReference>
<evidence type="ECO:0000256" key="3">
    <source>
        <dbReference type="ARBA" id="ARBA00048132"/>
    </source>
</evidence>
<dbReference type="GO" id="GO:0004791">
    <property type="term" value="F:thioredoxin-disulfide reductase (NADPH) activity"/>
    <property type="evidence" value="ECO:0007669"/>
    <property type="project" value="UniProtKB-EC"/>
</dbReference>
<accession>A0A239K313</accession>
<dbReference type="InterPro" id="IPR023753">
    <property type="entry name" value="FAD/NAD-binding_dom"/>
</dbReference>
<name>A0A239K313_9ACTN</name>
<dbReference type="PROSITE" id="PS50042">
    <property type="entry name" value="CNMP_BINDING_3"/>
    <property type="match status" value="1"/>
</dbReference>
<dbReference type="InterPro" id="IPR036188">
    <property type="entry name" value="FAD/NAD-bd_sf"/>
</dbReference>
<evidence type="ECO:0000256" key="2">
    <source>
        <dbReference type="ARBA" id="ARBA00023002"/>
    </source>
</evidence>
<keyword evidence="2" id="KW-0560">Oxidoreductase</keyword>
<dbReference type="Gene3D" id="3.40.30.10">
    <property type="entry name" value="Glutaredoxin"/>
    <property type="match status" value="1"/>
</dbReference>
<organism evidence="5 6">
    <name type="scientific">Streptosporangium subroseum</name>
    <dbReference type="NCBI Taxonomy" id="106412"/>
    <lineage>
        <taxon>Bacteria</taxon>
        <taxon>Bacillati</taxon>
        <taxon>Actinomycetota</taxon>
        <taxon>Actinomycetes</taxon>
        <taxon>Streptosporangiales</taxon>
        <taxon>Streptosporangiaceae</taxon>
        <taxon>Streptosporangium</taxon>
    </lineage>
</organism>
<dbReference type="InterPro" id="IPR050097">
    <property type="entry name" value="Ferredoxin-NADP_redctase_2"/>
</dbReference>
<dbReference type="PROSITE" id="PS00888">
    <property type="entry name" value="CNMP_BINDING_1"/>
    <property type="match status" value="1"/>
</dbReference>
<dbReference type="InterPro" id="IPR014710">
    <property type="entry name" value="RmlC-like_jellyroll"/>
</dbReference>
<dbReference type="SUPFAM" id="SSF51905">
    <property type="entry name" value="FAD/NAD(P)-binding domain"/>
    <property type="match status" value="1"/>
</dbReference>
<dbReference type="SUPFAM" id="SSF51206">
    <property type="entry name" value="cAMP-binding domain-like"/>
    <property type="match status" value="1"/>
</dbReference>
<dbReference type="RefSeq" id="WP_089209646.1">
    <property type="nucleotide sequence ID" value="NZ_FZOD01000025.1"/>
</dbReference>
<evidence type="ECO:0000313" key="6">
    <source>
        <dbReference type="Proteomes" id="UP000198282"/>
    </source>
</evidence>
<keyword evidence="6" id="KW-1185">Reference proteome</keyword>
<sequence>MDAFTETPDHHGAFPRLSDGQIDRLAPYGTRRPTRVGDVLIRQGEVCPEFFVILTGKVAGVDDEQVTWVHGPGRFLGELGLLTGLKSFLTSVVCEAGEVLAVPTWRLREIVAHDCELGDLILRAYMVRRSLLIVQGSGLRIIGSRYSPGTRRLREFAARNRLPHRWIDLEEDEDAEALIRNLGITSDQTPIVIVGGTRVLRNPGNAELARAVGLPAPAMPESVVDLVIVGAGPAGLAAAVYGASEGLSTVVLDAVALGGQAGTSSCIENYLGFPTGISGAELTERAVIQARKFGASLGVPAEAASLEQRDGHYIIGLGEGRPVHGRTVIIATGARYRKLDVPNLEDFEGNGVYYAATLAETEFCKGGPVVVVGGGNSAGQATIFLSEHASSVRLLIREESLGQNMSHYLTDRIENNPRVEVMLHTEVRKLVGTDGLEAVVAEDNQTGARTRLHTRAMFVLIGADPCTNWLAPSLALDDKGFVLTGFDDSLPLETSLPGVFAVGDVRSQSVKRVASAVGEGAMAVRLVHEHVARVVPQPVG</sequence>